<reference evidence="3" key="1">
    <citation type="submission" date="2019-02" db="EMBL/GenBank/DDBJ databases">
        <title>Halonotius sp. a new haloarchaeum isolated from saline soil.</title>
        <authorList>
            <person name="Duran-Viseras A."/>
            <person name="Sanchez-Porro C."/>
            <person name="Ventosa A."/>
        </authorList>
    </citation>
    <scope>NUCLEOTIDE SEQUENCE</scope>
    <source>
        <strain evidence="3">F15B</strain>
    </source>
</reference>
<dbReference type="GeneID" id="55721287"/>
<dbReference type="RefSeq" id="WP_058365829.1">
    <property type="nucleotide sequence ID" value="NZ_RKLU01000012.1"/>
</dbReference>
<evidence type="ECO:0000256" key="1">
    <source>
        <dbReference type="SAM" id="MobiDB-lite"/>
    </source>
</evidence>
<accession>A0A8J8P9W3</accession>
<evidence type="ECO:0000313" key="4">
    <source>
        <dbReference type="Proteomes" id="UP000705823"/>
    </source>
</evidence>
<dbReference type="OrthoDB" id="341442at2157"/>
<proteinExistence type="predicted"/>
<feature type="region of interest" description="Disordered" evidence="1">
    <location>
        <begin position="1"/>
        <end position="25"/>
    </location>
</feature>
<name>A0A8J8P9W3_9EURY</name>
<sequence>MSDSSDQAAEPDGLTPEQRLDPPSTRLINAGIVTINDMETLRACVAYENANQQRVQILRRLKQRATEIRSQGD</sequence>
<dbReference type="AlphaFoldDB" id="A0A8J8P9W3"/>
<dbReference type="EMBL" id="RKLU01000012">
    <property type="protein sequence ID" value="TQQ78539.1"/>
    <property type="molecule type" value="Genomic_DNA"/>
</dbReference>
<protein>
    <recommendedName>
        <fullName evidence="2">DUF8129 domain-containing protein</fullName>
    </recommendedName>
</protein>
<dbReference type="Pfam" id="PF26450">
    <property type="entry name" value="DUF8129"/>
    <property type="match status" value="1"/>
</dbReference>
<evidence type="ECO:0000259" key="2">
    <source>
        <dbReference type="Pfam" id="PF26450"/>
    </source>
</evidence>
<evidence type="ECO:0000313" key="3">
    <source>
        <dbReference type="EMBL" id="TQQ78539.1"/>
    </source>
</evidence>
<feature type="domain" description="DUF8129" evidence="2">
    <location>
        <begin position="16"/>
        <end position="70"/>
    </location>
</feature>
<dbReference type="InterPro" id="IPR058442">
    <property type="entry name" value="DUF8129"/>
</dbReference>
<dbReference type="Proteomes" id="UP000705823">
    <property type="component" value="Unassembled WGS sequence"/>
</dbReference>
<comment type="caution">
    <text evidence="3">The sequence shown here is derived from an EMBL/GenBank/DDBJ whole genome shotgun (WGS) entry which is preliminary data.</text>
</comment>
<gene>
    <name evidence="3" type="ORF">EGH24_14000</name>
</gene>
<keyword evidence="4" id="KW-1185">Reference proteome</keyword>
<organism evidence="3 4">
    <name type="scientific">Halonotius terrestris</name>
    <dbReference type="NCBI Taxonomy" id="2487750"/>
    <lineage>
        <taxon>Archaea</taxon>
        <taxon>Methanobacteriati</taxon>
        <taxon>Methanobacteriota</taxon>
        <taxon>Stenosarchaea group</taxon>
        <taxon>Halobacteria</taxon>
        <taxon>Halobacteriales</taxon>
        <taxon>Haloferacaceae</taxon>
        <taxon>Halonotius</taxon>
    </lineage>
</organism>